<dbReference type="Proteomes" id="UP001139559">
    <property type="component" value="Unassembled WGS sequence"/>
</dbReference>
<evidence type="ECO:0000259" key="4">
    <source>
        <dbReference type="Pfam" id="PF13458"/>
    </source>
</evidence>
<sequence length="408" mass="45775">MINRKRIDYFMAILLTSMVFTLSVHASPPEIVKVYFDSDRTGHIESAKSIEQGVKVAFSEVDNQLNGIPVEFVTLDHRGNALRSKKNMEKFLQDENALVYVAGLHSPPLIKFREFINESHLLTLVPWAAGSPITRYPSTENNYVFRLSVDDSKVGGKLVNHALDNGCQQPQLMLENTAWGQSNYKAMQSALPATLSNKVQVTWFDWGITDVDARNKIREAIDSNADCLLMVSNAREGRLLTQAVGDLEVKMPIYSHWGITGGSFANELPFEVREKADLQFIQSCFNFYSGENSEFQMGVFKNAQEQFPADFSDTNIAAPAGFIHGYDLAQVFIEAVSTVTLTNDMKVNRKNIKESLESFDAPVQGLIKQYKRPFSPYSESTPDAHEALTIDDLCMAMYDKNNAVRLLN</sequence>
<feature type="chain" id="PRO_5040920414" evidence="3">
    <location>
        <begin position="27"/>
        <end position="408"/>
    </location>
</feature>
<reference evidence="5" key="1">
    <citation type="submission" date="2021-11" db="EMBL/GenBank/DDBJ databases">
        <title>Vibrio ZSDE26 sp. nov. and Vibrio ZSDZ34 sp. nov., isolated from coastal seawater in Qingdao.</title>
        <authorList>
            <person name="Zhang P."/>
        </authorList>
    </citation>
    <scope>NUCLEOTIDE SEQUENCE</scope>
    <source>
        <strain evidence="5">ZSDE26</strain>
    </source>
</reference>
<dbReference type="SUPFAM" id="SSF53822">
    <property type="entry name" value="Periplasmic binding protein-like I"/>
    <property type="match status" value="1"/>
</dbReference>
<dbReference type="PANTHER" id="PTHR30483:SF6">
    <property type="entry name" value="PERIPLASMIC BINDING PROTEIN OF ABC TRANSPORTER FOR NATURAL AMINO ACIDS"/>
    <property type="match status" value="1"/>
</dbReference>
<dbReference type="PANTHER" id="PTHR30483">
    <property type="entry name" value="LEUCINE-SPECIFIC-BINDING PROTEIN"/>
    <property type="match status" value="1"/>
</dbReference>
<evidence type="ECO:0000313" key="6">
    <source>
        <dbReference type="Proteomes" id="UP001139559"/>
    </source>
</evidence>
<dbReference type="Gene3D" id="3.40.50.2300">
    <property type="match status" value="2"/>
</dbReference>
<evidence type="ECO:0000313" key="5">
    <source>
        <dbReference type="EMBL" id="MCK6262962.1"/>
    </source>
</evidence>
<comment type="similarity">
    <text evidence="1">Belongs to the leucine-binding protein family.</text>
</comment>
<dbReference type="InterPro" id="IPR028082">
    <property type="entry name" value="Peripla_BP_I"/>
</dbReference>
<protein>
    <submittedName>
        <fullName evidence="5">ABC transporter substrate-binding protein</fullName>
    </submittedName>
</protein>
<keyword evidence="6" id="KW-1185">Reference proteome</keyword>
<evidence type="ECO:0000256" key="1">
    <source>
        <dbReference type="ARBA" id="ARBA00010062"/>
    </source>
</evidence>
<accession>A0A9X1XGY9</accession>
<proteinExistence type="inferred from homology"/>
<dbReference type="InterPro" id="IPR051010">
    <property type="entry name" value="BCAA_transport"/>
</dbReference>
<evidence type="ECO:0000256" key="2">
    <source>
        <dbReference type="ARBA" id="ARBA00022729"/>
    </source>
</evidence>
<feature type="signal peptide" evidence="3">
    <location>
        <begin position="1"/>
        <end position="26"/>
    </location>
</feature>
<dbReference type="AlphaFoldDB" id="A0A9X1XGY9"/>
<dbReference type="InterPro" id="IPR028081">
    <property type="entry name" value="Leu-bd"/>
</dbReference>
<evidence type="ECO:0000256" key="3">
    <source>
        <dbReference type="SAM" id="SignalP"/>
    </source>
</evidence>
<feature type="domain" description="Leucine-binding protein" evidence="4">
    <location>
        <begin position="40"/>
        <end position="365"/>
    </location>
</feature>
<keyword evidence="2 3" id="KW-0732">Signal</keyword>
<gene>
    <name evidence="5" type="ORF">KP803_06675</name>
</gene>
<dbReference type="Pfam" id="PF13458">
    <property type="entry name" value="Peripla_BP_6"/>
    <property type="match status" value="1"/>
</dbReference>
<dbReference type="EMBL" id="JAJHVV010000003">
    <property type="protein sequence ID" value="MCK6262962.1"/>
    <property type="molecule type" value="Genomic_DNA"/>
</dbReference>
<comment type="caution">
    <text evidence="5">The sequence shown here is derived from an EMBL/GenBank/DDBJ whole genome shotgun (WGS) entry which is preliminary data.</text>
</comment>
<name>A0A9X1XGY9_9VIBR</name>
<dbReference type="RefSeq" id="WP_248008069.1">
    <property type="nucleotide sequence ID" value="NZ_JAJHVV010000003.1"/>
</dbReference>
<dbReference type="CDD" id="cd19979">
    <property type="entry name" value="PBP1_ABC_ligand_binding-like"/>
    <property type="match status" value="1"/>
</dbReference>
<organism evidence="5 6">
    <name type="scientific">Vibrio amylolyticus</name>
    <dbReference type="NCBI Taxonomy" id="2847292"/>
    <lineage>
        <taxon>Bacteria</taxon>
        <taxon>Pseudomonadati</taxon>
        <taxon>Pseudomonadota</taxon>
        <taxon>Gammaproteobacteria</taxon>
        <taxon>Vibrionales</taxon>
        <taxon>Vibrionaceae</taxon>
        <taxon>Vibrio</taxon>
    </lineage>
</organism>